<dbReference type="GO" id="GO:0016020">
    <property type="term" value="C:membrane"/>
    <property type="evidence" value="ECO:0007669"/>
    <property type="project" value="InterPro"/>
</dbReference>
<proteinExistence type="predicted"/>
<feature type="transmembrane region" description="Helical" evidence="1">
    <location>
        <begin position="12"/>
        <end position="31"/>
    </location>
</feature>
<accession>A0A8I2H9J9</accession>
<feature type="transmembrane region" description="Helical" evidence="1">
    <location>
        <begin position="100"/>
        <end position="119"/>
    </location>
</feature>
<evidence type="ECO:0000313" key="5">
    <source>
        <dbReference type="Proteomes" id="UP001304419"/>
    </source>
</evidence>
<dbReference type="Proteomes" id="UP000646877">
    <property type="component" value="Unassembled WGS sequence"/>
</dbReference>
<sequence>MNAKVHSFGDKAAIGLSMLCLVHCLILPFLLIVLPPFAGLLALSDEAFHEWLLIAVLPISVLALGFGYVRHKSGLVVGLGLMGCTLLVLATLLGEQRGETLFTVLGSMLISYAHLRNYALRRNFH</sequence>
<organism evidence="2 4">
    <name type="scientific">Pseudoalteromonas maricaloris</name>
    <dbReference type="NCBI Taxonomy" id="184924"/>
    <lineage>
        <taxon>Bacteria</taxon>
        <taxon>Pseudomonadati</taxon>
        <taxon>Pseudomonadota</taxon>
        <taxon>Gammaproteobacteria</taxon>
        <taxon>Alteromonadales</taxon>
        <taxon>Pseudoalteromonadaceae</taxon>
        <taxon>Pseudoalteromonas</taxon>
    </lineage>
</organism>
<dbReference type="Proteomes" id="UP001304419">
    <property type="component" value="Chromosome 1"/>
</dbReference>
<reference evidence="3 5" key="2">
    <citation type="submission" date="2023-10" db="EMBL/GenBank/DDBJ databases">
        <title>To unveil natural product biosynthetic capacity in Pseudoalteromonas.</title>
        <authorList>
            <person name="Wang J."/>
        </authorList>
    </citation>
    <scope>NUCLEOTIDE SEQUENCE [LARGE SCALE GENOMIC DNA]</scope>
    <source>
        <strain evidence="3 5">DSM 15914</strain>
    </source>
</reference>
<dbReference type="InterPro" id="IPR004891">
    <property type="entry name" value="Mercury-R_MerC"/>
</dbReference>
<name>A0A8I2H9J9_9GAMM</name>
<reference evidence="2" key="1">
    <citation type="submission" date="2019-10" db="EMBL/GenBank/DDBJ databases">
        <authorList>
            <person name="Paulsen S."/>
        </authorList>
    </citation>
    <scope>NUCLEOTIDE SEQUENCE</scope>
    <source>
        <strain evidence="2">LMG 19692</strain>
    </source>
</reference>
<keyword evidence="1" id="KW-1133">Transmembrane helix</keyword>
<keyword evidence="5" id="KW-1185">Reference proteome</keyword>
<dbReference type="RefSeq" id="WP_039492122.1">
    <property type="nucleotide sequence ID" value="NZ_CBCSDF010000014.1"/>
</dbReference>
<protein>
    <submittedName>
        <fullName evidence="2">MerC domain-containing protein</fullName>
    </submittedName>
</protein>
<evidence type="ECO:0000313" key="4">
    <source>
        <dbReference type="Proteomes" id="UP000646877"/>
    </source>
</evidence>
<evidence type="ECO:0000313" key="3">
    <source>
        <dbReference type="EMBL" id="WOX29562.1"/>
    </source>
</evidence>
<dbReference type="EMBL" id="WEIA01000009">
    <property type="protein sequence ID" value="NLR22636.1"/>
    <property type="molecule type" value="Genomic_DNA"/>
</dbReference>
<evidence type="ECO:0000256" key="1">
    <source>
        <dbReference type="SAM" id="Phobius"/>
    </source>
</evidence>
<keyword evidence="1" id="KW-0812">Transmembrane</keyword>
<feature type="transmembrane region" description="Helical" evidence="1">
    <location>
        <begin position="76"/>
        <end position="94"/>
    </location>
</feature>
<evidence type="ECO:0000313" key="2">
    <source>
        <dbReference type="EMBL" id="NLR22636.1"/>
    </source>
</evidence>
<dbReference type="Pfam" id="PF03203">
    <property type="entry name" value="MerC"/>
    <property type="match status" value="1"/>
</dbReference>
<keyword evidence="1" id="KW-0472">Membrane</keyword>
<gene>
    <name evidence="2" type="ORF">F9Y85_15255</name>
    <name evidence="3" type="ORF">R5H13_04665</name>
</gene>
<feature type="transmembrane region" description="Helical" evidence="1">
    <location>
        <begin position="51"/>
        <end position="69"/>
    </location>
</feature>
<dbReference type="GO" id="GO:0015097">
    <property type="term" value="F:mercury ion transmembrane transporter activity"/>
    <property type="evidence" value="ECO:0007669"/>
    <property type="project" value="InterPro"/>
</dbReference>
<dbReference type="AlphaFoldDB" id="A0A8I2H9J9"/>
<dbReference type="EMBL" id="CP137578">
    <property type="protein sequence ID" value="WOX29562.1"/>
    <property type="molecule type" value="Genomic_DNA"/>
</dbReference>